<name>A0ABM7NSF5_9VIRU</name>
<dbReference type="Proteomes" id="UP001321479">
    <property type="component" value="Segment"/>
</dbReference>
<evidence type="ECO:0000313" key="2">
    <source>
        <dbReference type="Proteomes" id="UP001321479"/>
    </source>
</evidence>
<evidence type="ECO:0000313" key="1">
    <source>
        <dbReference type="EMBL" id="BCS83027.1"/>
    </source>
</evidence>
<reference evidence="1 2" key="1">
    <citation type="submission" date="2021-02" db="EMBL/GenBank/DDBJ databases">
        <title>Cotonvirus japonicus, which uses Golgi apparatus of host cells for its virion factory, phylogenetically links tailed tupanvirus and icosahedral mimivirus.</title>
        <authorList>
            <person name="Takahashi H."/>
            <person name="Fukaya S."/>
            <person name="Song C."/>
            <person name="Murata K."/>
            <person name="Takemura M."/>
        </authorList>
    </citation>
    <scope>NUCLEOTIDE SEQUENCE [LARGE SCALE GENOMIC DNA]</scope>
</reference>
<keyword evidence="2" id="KW-1185">Reference proteome</keyword>
<dbReference type="EMBL" id="AP024483">
    <property type="protein sequence ID" value="BCS83027.1"/>
    <property type="molecule type" value="Genomic_DNA"/>
</dbReference>
<organism evidence="1 2">
    <name type="scientific">Cotonvirus japonicus</name>
    <dbReference type="NCBI Taxonomy" id="2811091"/>
    <lineage>
        <taxon>Viruses</taxon>
        <taxon>Varidnaviria</taxon>
        <taxon>Bamfordvirae</taxon>
        <taxon>Nucleocytoviricota</taxon>
        <taxon>Megaviricetes</taxon>
        <taxon>Imitervirales</taxon>
        <taxon>Mimiviridae</taxon>
        <taxon>Megamimivirinae</taxon>
        <taxon>Cotonvirus</taxon>
        <taxon>Cotonvirus japonicum</taxon>
    </lineage>
</organism>
<dbReference type="RefSeq" id="YP_010841635.1">
    <property type="nucleotide sequence ID" value="NC_079139.1"/>
</dbReference>
<sequence>MNINSEIDKNQITINPIKKINYKGNNLFIKTEKILSENFRMCDKYNNLFFYFQNDDNDVLFNLKKHIEHIDKIFQEKSIKKNFLSVSEIKKFKYLPLLRQGKNRKYMNLHFDTIKTNTFSPMYTGMNTIINKNDVNLNLKLDYDYDKNNNKVHYLIESNGESNDESNNKSQKISVNEYFNSVKYAQLIFRLDKIVKKYSKKIYYVHLKIEEVNFYDEDINQENLSDVKFNQENLFGDSSKPKSIVIEI</sequence>
<protein>
    <submittedName>
        <fullName evidence="1">ORFan</fullName>
    </submittedName>
</protein>
<dbReference type="GeneID" id="80558232"/>
<accession>A0ABM7NSF5</accession>
<proteinExistence type="predicted"/>